<proteinExistence type="predicted"/>
<dbReference type="Gene3D" id="3.30.429.10">
    <property type="entry name" value="Macrophage Migration Inhibitory Factor"/>
    <property type="match status" value="1"/>
</dbReference>
<protein>
    <submittedName>
        <fullName evidence="1">Tautomerase</fullName>
    </submittedName>
</protein>
<dbReference type="EMBL" id="JNFA01000001">
    <property type="protein sequence ID" value="KGL45517.1"/>
    <property type="molecule type" value="Genomic_DNA"/>
</dbReference>
<dbReference type="RefSeq" id="WP_036083126.1">
    <property type="nucleotide sequence ID" value="NZ_CBCSHQ010000002.1"/>
</dbReference>
<dbReference type="PANTHER" id="PTHR38460:SF1">
    <property type="entry name" value="TAUTOMERASE YOLI-RELATED"/>
    <property type="match status" value="1"/>
</dbReference>
<dbReference type="InterPro" id="IPR037479">
    <property type="entry name" value="Tauto_MSAD"/>
</dbReference>
<dbReference type="OrthoDB" id="9804765at2"/>
<dbReference type="AlphaFoldDB" id="A0A099WKT4"/>
<name>A0A099WKT4_9LIST</name>
<dbReference type="Pfam" id="PF14552">
    <property type="entry name" value="Tautomerase_2"/>
    <property type="match status" value="1"/>
</dbReference>
<keyword evidence="2" id="KW-1185">Reference proteome</keyword>
<gene>
    <name evidence="1" type="ORF">EP57_00520</name>
</gene>
<dbReference type="InterPro" id="IPR014347">
    <property type="entry name" value="Tautomerase/MIF_sf"/>
</dbReference>
<dbReference type="GeneID" id="58715933"/>
<dbReference type="PANTHER" id="PTHR38460">
    <property type="entry name" value="TAUTOMERASE YOLI-RELATED"/>
    <property type="match status" value="1"/>
</dbReference>
<evidence type="ECO:0000313" key="2">
    <source>
        <dbReference type="Proteomes" id="UP000029844"/>
    </source>
</evidence>
<reference evidence="1 2" key="1">
    <citation type="submission" date="2014-05" db="EMBL/GenBank/DDBJ databases">
        <title>Novel Listeriaceae from food processing environments.</title>
        <authorList>
            <person name="den Bakker H.C."/>
        </authorList>
    </citation>
    <scope>NUCLEOTIDE SEQUENCE [LARGE SCALE GENOMIC DNA]</scope>
    <source>
        <strain evidence="1 2">FSL A5-0281</strain>
    </source>
</reference>
<dbReference type="eggNOG" id="COG1942">
    <property type="taxonomic scope" value="Bacteria"/>
</dbReference>
<dbReference type="Proteomes" id="UP000029844">
    <property type="component" value="Unassembled WGS sequence"/>
</dbReference>
<dbReference type="SUPFAM" id="SSF55331">
    <property type="entry name" value="Tautomerase/MIF"/>
    <property type="match status" value="1"/>
</dbReference>
<comment type="caution">
    <text evidence="1">The sequence shown here is derived from an EMBL/GenBank/DDBJ whole genome shotgun (WGS) entry which is preliminary data.</text>
</comment>
<accession>A0A099WKT4</accession>
<sequence length="129" mass="14591">MPLLRFDIIKGRTPEEVKKLVDTAHEAMVEAFDVPASDRYQVVHQHEPYEMIIEDTGLGFPRTDQFVLLSIVSKERTPEQKQRLYSLTAERLAANCGIASTDFMISITENTDADWSFGLGEAQFLNGKL</sequence>
<evidence type="ECO:0000313" key="1">
    <source>
        <dbReference type="EMBL" id="KGL45517.1"/>
    </source>
</evidence>
<organism evidence="1 2">
    <name type="scientific">Listeria booriae</name>
    <dbReference type="NCBI Taxonomy" id="1552123"/>
    <lineage>
        <taxon>Bacteria</taxon>
        <taxon>Bacillati</taxon>
        <taxon>Bacillota</taxon>
        <taxon>Bacilli</taxon>
        <taxon>Bacillales</taxon>
        <taxon>Listeriaceae</taxon>
        <taxon>Listeria</taxon>
    </lineage>
</organism>
<dbReference type="STRING" id="1552123.EP57_00520"/>